<dbReference type="SUPFAM" id="SSF53187">
    <property type="entry name" value="Zn-dependent exopeptidases"/>
    <property type="match status" value="1"/>
</dbReference>
<dbReference type="InterPro" id="IPR007484">
    <property type="entry name" value="Peptidase_M28"/>
</dbReference>
<keyword evidence="12" id="KW-1185">Reference proteome</keyword>
<feature type="transmembrane region" description="Helical" evidence="9">
    <location>
        <begin position="507"/>
        <end position="526"/>
    </location>
</feature>
<name>A0A2S7T961_9FLAO</name>
<keyword evidence="9" id="KW-0472">Membrane</keyword>
<dbReference type="Proteomes" id="UP000239366">
    <property type="component" value="Unassembled WGS sequence"/>
</dbReference>
<dbReference type="OrthoDB" id="9778250at2"/>
<sequence length="763" mass="86052">MKYPRLLSLLLLTLAVAWSFWSLLPSYEPDADADPSVFSTDRAFAHVKNMGQKPHGVGYSAHKEVRQYIVDELKELLLDVQFQEGYTAGDWGNLSRATNILARIPGTDPYGKALVLMSHYDSSPHSSFGASDAGSGVATILEGVRAYTSGETKNKNDIIVLITDAEELGLNGAALFVQQHEWAKEVGLVLNFEARGSGGPSYMLIETNRGNAELIKGFQKAGVSYPVANSLAYSIYKLLPNDTDLTVFREQGDIEGFNFAFIDDHFDYHTALDRPDRLDLPTLKHQGEYLMPLLQHYAQADLTALKSLNDSVYFNMPYYRMLSYPYEMIWPLFIGACLVFISILIIGLRKEKLSVKGMLKGFFPLLGILLVNGLAGYFAWPVITYWYPELGNNLHGFPYNGHGYIYTLAFFSLSICFFFYNRFYAHRTADLIAAPLFLWLLITGLLSHYLAGASFFIVPIYGLLAAWMISMDDQHPNTFVLLLLSLPAILICTPFVVMFPVGLGLKMLIACSLLVSLLFLFALPLLHKTQYMTRLAVLFLFVAISLAVKTHIDSDQSPERPLPTSLLYVEDANKDKAYWASYDAVLSEWNAPFLEKESSRAEVELNNISSKYGTSFNHLVPVESAKRLRLSAPKIRIDKDTLIGDTRYLDLCISPTRNVNRLEVYTNEVGLKKAIIKGVKLKDYYLENRQTDRLFTHFISDNEDTEIQLEWPEGQELELTLYEASTDLVNYPGSGVSVRPEIEIPMPFVLNDALLWTKTYRFE</sequence>
<gene>
    <name evidence="11" type="ORF">BST99_10195</name>
</gene>
<dbReference type="InterPro" id="IPR045175">
    <property type="entry name" value="M28_fam"/>
</dbReference>
<keyword evidence="7" id="KW-0325">Glycoprotein</keyword>
<evidence type="ECO:0000313" key="12">
    <source>
        <dbReference type="Proteomes" id="UP000239366"/>
    </source>
</evidence>
<dbReference type="Pfam" id="PF04389">
    <property type="entry name" value="Peptidase_M28"/>
    <property type="match status" value="1"/>
</dbReference>
<evidence type="ECO:0000256" key="6">
    <source>
        <dbReference type="ARBA" id="ARBA00022989"/>
    </source>
</evidence>
<keyword evidence="6 9" id="KW-1133">Transmembrane helix</keyword>
<evidence type="ECO:0000256" key="4">
    <source>
        <dbReference type="ARBA" id="ARBA00017435"/>
    </source>
</evidence>
<comment type="caution">
    <text evidence="11">The sequence shown here is derived from an EMBL/GenBank/DDBJ whole genome shotgun (WGS) entry which is preliminary data.</text>
</comment>
<dbReference type="GO" id="GO:0006508">
    <property type="term" value="P:proteolysis"/>
    <property type="evidence" value="ECO:0007669"/>
    <property type="project" value="InterPro"/>
</dbReference>
<evidence type="ECO:0000256" key="5">
    <source>
        <dbReference type="ARBA" id="ARBA00022554"/>
    </source>
</evidence>
<evidence type="ECO:0000256" key="7">
    <source>
        <dbReference type="ARBA" id="ARBA00023180"/>
    </source>
</evidence>
<feature type="transmembrane region" description="Helical" evidence="9">
    <location>
        <begin position="328"/>
        <end position="349"/>
    </location>
</feature>
<feature type="transmembrane region" description="Helical" evidence="9">
    <location>
        <begin position="361"/>
        <end position="383"/>
    </location>
</feature>
<dbReference type="PANTHER" id="PTHR12147">
    <property type="entry name" value="METALLOPEPTIDASE M28 FAMILY MEMBER"/>
    <property type="match status" value="1"/>
</dbReference>
<evidence type="ECO:0000256" key="3">
    <source>
        <dbReference type="ARBA" id="ARBA00010918"/>
    </source>
</evidence>
<keyword evidence="5" id="KW-0926">Vacuole</keyword>
<comment type="similarity">
    <text evidence="3">Belongs to the peptidase M28 family.</text>
</comment>
<protein>
    <recommendedName>
        <fullName evidence="4">Vacuolar membrane protease</fullName>
    </recommendedName>
    <alternativeName>
        <fullName evidence="8">FXNA-related family protease 1</fullName>
    </alternativeName>
</protein>
<dbReference type="PANTHER" id="PTHR12147:SF58">
    <property type="entry name" value="VACUOLAR MEMBRANE PROTEASE"/>
    <property type="match status" value="1"/>
</dbReference>
<feature type="transmembrane region" description="Helical" evidence="9">
    <location>
        <begin position="403"/>
        <end position="421"/>
    </location>
</feature>
<evidence type="ECO:0000313" key="11">
    <source>
        <dbReference type="EMBL" id="PQJ16045.1"/>
    </source>
</evidence>
<dbReference type="GO" id="GO:0005774">
    <property type="term" value="C:vacuolar membrane"/>
    <property type="evidence" value="ECO:0007669"/>
    <property type="project" value="UniProtKB-SubCell"/>
</dbReference>
<comment type="subcellular location">
    <subcellularLocation>
        <location evidence="2">Vacuole membrane</location>
        <topology evidence="2">Multi-pass membrane protein</topology>
    </subcellularLocation>
</comment>
<dbReference type="EMBL" id="MQVX01000001">
    <property type="protein sequence ID" value="PQJ16045.1"/>
    <property type="molecule type" value="Genomic_DNA"/>
</dbReference>
<evidence type="ECO:0000256" key="1">
    <source>
        <dbReference type="ARBA" id="ARBA00003273"/>
    </source>
</evidence>
<feature type="transmembrane region" description="Helical" evidence="9">
    <location>
        <begin position="452"/>
        <end position="469"/>
    </location>
</feature>
<evidence type="ECO:0000256" key="8">
    <source>
        <dbReference type="ARBA" id="ARBA00031512"/>
    </source>
</evidence>
<dbReference type="Gene3D" id="3.40.630.10">
    <property type="entry name" value="Zn peptidases"/>
    <property type="match status" value="1"/>
</dbReference>
<dbReference type="RefSeq" id="WP_105001714.1">
    <property type="nucleotide sequence ID" value="NZ_MQVX01000001.1"/>
</dbReference>
<evidence type="ECO:0000256" key="2">
    <source>
        <dbReference type="ARBA" id="ARBA00004128"/>
    </source>
</evidence>
<evidence type="ECO:0000259" key="10">
    <source>
        <dbReference type="Pfam" id="PF04389"/>
    </source>
</evidence>
<feature type="domain" description="Peptidase M28" evidence="10">
    <location>
        <begin position="99"/>
        <end position="290"/>
    </location>
</feature>
<accession>A0A2S7T961</accession>
<proteinExistence type="inferred from homology"/>
<keyword evidence="9" id="KW-0812">Transmembrane</keyword>
<feature type="transmembrane region" description="Helical" evidence="9">
    <location>
        <begin position="535"/>
        <end position="552"/>
    </location>
</feature>
<evidence type="ECO:0000256" key="9">
    <source>
        <dbReference type="SAM" id="Phobius"/>
    </source>
</evidence>
<dbReference type="AlphaFoldDB" id="A0A2S7T961"/>
<feature type="transmembrane region" description="Helical" evidence="9">
    <location>
        <begin position="481"/>
        <end position="501"/>
    </location>
</feature>
<organism evidence="11 12">
    <name type="scientific">Aureicoccus marinus</name>
    <dbReference type="NCBI Taxonomy" id="754435"/>
    <lineage>
        <taxon>Bacteria</taxon>
        <taxon>Pseudomonadati</taxon>
        <taxon>Bacteroidota</taxon>
        <taxon>Flavobacteriia</taxon>
        <taxon>Flavobacteriales</taxon>
        <taxon>Flavobacteriaceae</taxon>
        <taxon>Aureicoccus</taxon>
    </lineage>
</organism>
<reference evidence="12" key="1">
    <citation type="submission" date="2016-11" db="EMBL/GenBank/DDBJ databases">
        <title>Trade-off between light-utilization and light-protection in marine flavobacteria.</title>
        <authorList>
            <person name="Kumagai Y."/>
            <person name="Yoshizawa S."/>
            <person name="Kogure K."/>
        </authorList>
    </citation>
    <scope>NUCLEOTIDE SEQUENCE [LARGE SCALE GENOMIC DNA]</scope>
    <source>
        <strain evidence="12">SG-18</strain>
    </source>
</reference>
<dbReference type="GO" id="GO:0008235">
    <property type="term" value="F:metalloexopeptidase activity"/>
    <property type="evidence" value="ECO:0007669"/>
    <property type="project" value="InterPro"/>
</dbReference>
<comment type="function">
    <text evidence="1">May be involved in vacuolar sorting and osmoregulation.</text>
</comment>